<dbReference type="KEGG" id="mtw:CQW49_02980"/>
<feature type="chain" id="PRO_5013736514" description="DUF2946 domain-containing protein" evidence="1">
    <location>
        <begin position="31"/>
        <end position="117"/>
    </location>
</feature>
<evidence type="ECO:0000313" key="2">
    <source>
        <dbReference type="EMBL" id="ATQ66963.1"/>
    </source>
</evidence>
<accession>A0A2D2CW81</accession>
<gene>
    <name evidence="2" type="ORF">CQW49_02980</name>
</gene>
<evidence type="ECO:0000313" key="3">
    <source>
        <dbReference type="Proteomes" id="UP000230709"/>
    </source>
</evidence>
<name>A0A2D2CW81_METT3</name>
<evidence type="ECO:0000256" key="1">
    <source>
        <dbReference type="SAM" id="SignalP"/>
    </source>
</evidence>
<keyword evidence="1" id="KW-0732">Signal</keyword>
<organism evidence="2 3">
    <name type="scientific">Methylosinus trichosporium (strain ATCC 35070 / NCIMB 11131 / UNIQEM 75 / OB3b)</name>
    <dbReference type="NCBI Taxonomy" id="595536"/>
    <lineage>
        <taxon>Bacteria</taxon>
        <taxon>Pseudomonadati</taxon>
        <taxon>Pseudomonadota</taxon>
        <taxon>Alphaproteobacteria</taxon>
        <taxon>Hyphomicrobiales</taxon>
        <taxon>Methylocystaceae</taxon>
        <taxon>Methylosinus</taxon>
    </lineage>
</organism>
<protein>
    <recommendedName>
        <fullName evidence="4">DUF2946 domain-containing protein</fullName>
    </recommendedName>
</protein>
<proteinExistence type="predicted"/>
<feature type="signal peptide" evidence="1">
    <location>
        <begin position="1"/>
        <end position="30"/>
    </location>
</feature>
<dbReference type="Proteomes" id="UP000230709">
    <property type="component" value="Chromosome"/>
</dbReference>
<evidence type="ECO:0008006" key="4">
    <source>
        <dbReference type="Google" id="ProtNLM"/>
    </source>
</evidence>
<dbReference type="AlphaFoldDB" id="A0A2D2CW81"/>
<sequence>MKSGSLRAALLIFALVVQSALSGLVMPSSAAAKVGSTIAAPPHCHRHGSTPDDDGRSKRQCAFCPFCSANLDTLLPVLHWAQASCPRVAGFLATFVGAAPRIELAHAPQQARAPPRA</sequence>
<keyword evidence="3" id="KW-1185">Reference proteome</keyword>
<dbReference type="EMBL" id="CP023737">
    <property type="protein sequence ID" value="ATQ66963.1"/>
    <property type="molecule type" value="Genomic_DNA"/>
</dbReference>
<reference evidence="3" key="1">
    <citation type="submission" date="2017-10" db="EMBL/GenBank/DDBJ databases">
        <title>Completed PacBio SMRT sequence of Methylosinus trichosporium OB3b reveals presence of a third large plasmid.</title>
        <authorList>
            <person name="Charles T.C."/>
            <person name="Lynch M.D.J."/>
            <person name="Heil J.R."/>
            <person name="Cheng J."/>
        </authorList>
    </citation>
    <scope>NUCLEOTIDE SEQUENCE [LARGE SCALE GENOMIC DNA]</scope>
    <source>
        <strain evidence="3">OB3b</strain>
    </source>
</reference>